<name>A0A0D5Y0Z2_9PSED</name>
<dbReference type="Proteomes" id="UP000032748">
    <property type="component" value="Chromosome"/>
</dbReference>
<reference evidence="1 2" key="1">
    <citation type="journal article" date="2015" name="Mol. Plant Microbe Interact.">
        <title>Comparative Genomic Analysis of Pseudomonas chlororaphis PCL1606 Reveals New Insight into Antifungal Compounds Involved in Biocontrol.</title>
        <authorList>
            <person name="Calderon C.E."/>
            <person name="Ramos C."/>
            <person name="de Vicente A."/>
            <person name="Cazorla F.M."/>
        </authorList>
    </citation>
    <scope>NUCLEOTIDE SEQUENCE [LARGE SCALE GENOMIC DNA]</scope>
    <source>
        <strain evidence="1 2">PCL1606</strain>
    </source>
</reference>
<evidence type="ECO:0008006" key="3">
    <source>
        <dbReference type="Google" id="ProtNLM"/>
    </source>
</evidence>
<evidence type="ECO:0000313" key="1">
    <source>
        <dbReference type="EMBL" id="AKA25018.1"/>
    </source>
</evidence>
<dbReference type="EMBL" id="CP011110">
    <property type="protein sequence ID" value="AKA25018.1"/>
    <property type="molecule type" value="Genomic_DNA"/>
</dbReference>
<dbReference type="PATRIC" id="fig|587753.10.peg.3555"/>
<accession>A0A0D5Y0Z2</accession>
<sequence>MVVKEAFGPYRLEEADYDPVREAIDIFQAKKVLLVLVLRSPAQCLASWKKAFYPDRPVDDQVFNQAYLNTLRLQRKYAQVLDVETLILEQEQPFIRTLEEIRARLGGREASQRYSDYVKPRDPHRYEVRGLLDKALQGKDYNAAYVSKEAASVDMSKMAVALHCYGAAQRGWNEPSENSHEL</sequence>
<gene>
    <name evidence="1" type="ORF">PCL1606_35670</name>
</gene>
<evidence type="ECO:0000313" key="2">
    <source>
        <dbReference type="Proteomes" id="UP000032748"/>
    </source>
</evidence>
<dbReference type="KEGG" id="pcz:PCL1606_35670"/>
<organism evidence="1 2">
    <name type="scientific">Pseudomonas chlororaphis</name>
    <dbReference type="NCBI Taxonomy" id="587753"/>
    <lineage>
        <taxon>Bacteria</taxon>
        <taxon>Pseudomonadati</taxon>
        <taxon>Pseudomonadota</taxon>
        <taxon>Gammaproteobacteria</taxon>
        <taxon>Pseudomonadales</taxon>
        <taxon>Pseudomonadaceae</taxon>
        <taxon>Pseudomonas</taxon>
    </lineage>
</organism>
<dbReference type="AlphaFoldDB" id="A0A0D5Y0Z2"/>
<protein>
    <recommendedName>
        <fullName evidence="3">Sulfotransferase domain-containing protein</fullName>
    </recommendedName>
</protein>
<proteinExistence type="predicted"/>